<dbReference type="EMBL" id="MU007131">
    <property type="protein sequence ID" value="KAF2418248.1"/>
    <property type="molecule type" value="Genomic_DNA"/>
</dbReference>
<accession>A0A9P4NEW4</accession>
<protein>
    <submittedName>
        <fullName evidence="1">Uncharacterized protein</fullName>
    </submittedName>
</protein>
<comment type="caution">
    <text evidence="1">The sequence shown here is derived from an EMBL/GenBank/DDBJ whole genome shotgun (WGS) entry which is preliminary data.</text>
</comment>
<evidence type="ECO:0000313" key="2">
    <source>
        <dbReference type="Proteomes" id="UP000800235"/>
    </source>
</evidence>
<gene>
    <name evidence="1" type="ORF">EJ08DRAFT_654387</name>
</gene>
<sequence>MEELHFLDANWHLEDVTKDIMRWSGIAGPYKAPATYDDAEINGLKKYNKKEEAERLLYCFATRYETVLQRMVDASQPDISTDNTASQRVSDSAIETFSILAFARGAAVIRLIMNGDYLRNTRTYERLHNHTNEDHTLDTLLLSFVCKHALSKGQKTIPVTVDEKWAEEAFRIVAEVVTTHMYDFNWEQSPILGKDDLFLLESLSLMGSAEVGIVKLPASYEKHLQHRMAGFLLTGQIN</sequence>
<dbReference type="Proteomes" id="UP000800235">
    <property type="component" value="Unassembled WGS sequence"/>
</dbReference>
<name>A0A9P4NEW4_9PEZI</name>
<organism evidence="1 2">
    <name type="scientific">Tothia fuscella</name>
    <dbReference type="NCBI Taxonomy" id="1048955"/>
    <lineage>
        <taxon>Eukaryota</taxon>
        <taxon>Fungi</taxon>
        <taxon>Dikarya</taxon>
        <taxon>Ascomycota</taxon>
        <taxon>Pezizomycotina</taxon>
        <taxon>Dothideomycetes</taxon>
        <taxon>Pleosporomycetidae</taxon>
        <taxon>Venturiales</taxon>
        <taxon>Cylindrosympodiaceae</taxon>
        <taxon>Tothia</taxon>
    </lineage>
</organism>
<dbReference type="AlphaFoldDB" id="A0A9P4NEW4"/>
<proteinExistence type="predicted"/>
<evidence type="ECO:0000313" key="1">
    <source>
        <dbReference type="EMBL" id="KAF2418248.1"/>
    </source>
</evidence>
<keyword evidence="2" id="KW-1185">Reference proteome</keyword>
<reference evidence="1" key="1">
    <citation type="journal article" date="2020" name="Stud. Mycol.">
        <title>101 Dothideomycetes genomes: a test case for predicting lifestyles and emergence of pathogens.</title>
        <authorList>
            <person name="Haridas S."/>
            <person name="Albert R."/>
            <person name="Binder M."/>
            <person name="Bloem J."/>
            <person name="Labutti K."/>
            <person name="Salamov A."/>
            <person name="Andreopoulos B."/>
            <person name="Baker S."/>
            <person name="Barry K."/>
            <person name="Bills G."/>
            <person name="Bluhm B."/>
            <person name="Cannon C."/>
            <person name="Castanera R."/>
            <person name="Culley D."/>
            <person name="Daum C."/>
            <person name="Ezra D."/>
            <person name="Gonzalez J."/>
            <person name="Henrissat B."/>
            <person name="Kuo A."/>
            <person name="Liang C."/>
            <person name="Lipzen A."/>
            <person name="Lutzoni F."/>
            <person name="Magnuson J."/>
            <person name="Mondo S."/>
            <person name="Nolan M."/>
            <person name="Ohm R."/>
            <person name="Pangilinan J."/>
            <person name="Park H.-J."/>
            <person name="Ramirez L."/>
            <person name="Alfaro M."/>
            <person name="Sun H."/>
            <person name="Tritt A."/>
            <person name="Yoshinaga Y."/>
            <person name="Zwiers L.-H."/>
            <person name="Turgeon B."/>
            <person name="Goodwin S."/>
            <person name="Spatafora J."/>
            <person name="Crous P."/>
            <person name="Grigoriev I."/>
        </authorList>
    </citation>
    <scope>NUCLEOTIDE SEQUENCE</scope>
    <source>
        <strain evidence="1">CBS 130266</strain>
    </source>
</reference>